<evidence type="ECO:0000313" key="2">
    <source>
        <dbReference type="EMBL" id="KAK1386240.1"/>
    </source>
</evidence>
<dbReference type="Proteomes" id="UP001237642">
    <property type="component" value="Unassembled WGS sequence"/>
</dbReference>
<reference evidence="1" key="2">
    <citation type="submission" date="2023-05" db="EMBL/GenBank/DDBJ databases">
        <authorList>
            <person name="Schelkunov M.I."/>
        </authorList>
    </citation>
    <scope>NUCLEOTIDE SEQUENCE</scope>
    <source>
        <strain evidence="1">Hsosn_3</strain>
        <tissue evidence="1">Leaf</tissue>
    </source>
</reference>
<reference evidence="1" key="1">
    <citation type="submission" date="2023-02" db="EMBL/GenBank/DDBJ databases">
        <title>Genome of toxic invasive species Heracleum sosnowskyi carries increased number of genes despite the absence of recent whole-genome duplications.</title>
        <authorList>
            <person name="Schelkunov M."/>
            <person name="Shtratnikova V."/>
            <person name="Makarenko M."/>
            <person name="Klepikova A."/>
            <person name="Omelchenko D."/>
            <person name="Novikova G."/>
            <person name="Obukhova E."/>
            <person name="Bogdanov V."/>
            <person name="Penin A."/>
            <person name="Logacheva M."/>
        </authorList>
    </citation>
    <scope>NUCLEOTIDE SEQUENCE</scope>
    <source>
        <strain evidence="1">Hsosn_3</strain>
        <tissue evidence="1">Leaf</tissue>
    </source>
</reference>
<proteinExistence type="predicted"/>
<evidence type="ECO:0000313" key="1">
    <source>
        <dbReference type="EMBL" id="KAK1386237.1"/>
    </source>
</evidence>
<organism evidence="1 3">
    <name type="scientific">Heracleum sosnowskyi</name>
    <dbReference type="NCBI Taxonomy" id="360622"/>
    <lineage>
        <taxon>Eukaryota</taxon>
        <taxon>Viridiplantae</taxon>
        <taxon>Streptophyta</taxon>
        <taxon>Embryophyta</taxon>
        <taxon>Tracheophyta</taxon>
        <taxon>Spermatophyta</taxon>
        <taxon>Magnoliopsida</taxon>
        <taxon>eudicotyledons</taxon>
        <taxon>Gunneridae</taxon>
        <taxon>Pentapetalae</taxon>
        <taxon>asterids</taxon>
        <taxon>campanulids</taxon>
        <taxon>Apiales</taxon>
        <taxon>Apiaceae</taxon>
        <taxon>Apioideae</taxon>
        <taxon>apioid superclade</taxon>
        <taxon>Tordylieae</taxon>
        <taxon>Tordyliinae</taxon>
        <taxon>Heracleum</taxon>
    </lineage>
</organism>
<comment type="caution">
    <text evidence="1">The sequence shown here is derived from an EMBL/GenBank/DDBJ whole genome shotgun (WGS) entry which is preliminary data.</text>
</comment>
<gene>
    <name evidence="1" type="ORF">POM88_023972</name>
    <name evidence="2" type="ORF">POM88_023975</name>
</gene>
<sequence>MADFPMNYESLHTNDQLFDAQPGDATRMRHEFQIMVNGGISMTEFNDFQSHSIRRKVDEYGFIQPKASISLEDLQNDFNVVNGVLRIASSNASAGESTSSSSSGGIPLLSWKKIVQTNTSPQRPQFSDNFFESIVIDNGDGGRRNG</sequence>
<evidence type="ECO:0000313" key="3">
    <source>
        <dbReference type="Proteomes" id="UP001237642"/>
    </source>
</evidence>
<dbReference type="EMBL" id="JAUIZM010000005">
    <property type="protein sequence ID" value="KAK1386237.1"/>
    <property type="molecule type" value="Genomic_DNA"/>
</dbReference>
<dbReference type="AlphaFoldDB" id="A0AAD8MVG5"/>
<dbReference type="EMBL" id="JAUIZM010000005">
    <property type="protein sequence ID" value="KAK1386240.1"/>
    <property type="molecule type" value="Genomic_DNA"/>
</dbReference>
<name>A0AAD8MVG5_9APIA</name>
<accession>A0AAD8MVG5</accession>
<keyword evidence="3" id="KW-1185">Reference proteome</keyword>
<protein>
    <submittedName>
        <fullName evidence="1">Uncharacterized protein</fullName>
    </submittedName>
</protein>